<dbReference type="AlphaFoldDB" id="A0A6J4V7H2"/>
<organism evidence="3">
    <name type="scientific">uncultured Truepera sp</name>
    <dbReference type="NCBI Taxonomy" id="543023"/>
    <lineage>
        <taxon>Bacteria</taxon>
        <taxon>Thermotogati</taxon>
        <taxon>Deinococcota</taxon>
        <taxon>Deinococci</taxon>
        <taxon>Trueperales</taxon>
        <taxon>Trueperaceae</taxon>
        <taxon>Truepera</taxon>
        <taxon>environmental samples</taxon>
    </lineage>
</organism>
<feature type="compositionally biased region" description="Basic and acidic residues" evidence="1">
    <location>
        <begin position="47"/>
        <end position="66"/>
    </location>
</feature>
<accession>A0A6J4V7H2</accession>
<dbReference type="InterPro" id="IPR043803">
    <property type="entry name" value="DUF5872"/>
</dbReference>
<evidence type="ECO:0000256" key="1">
    <source>
        <dbReference type="SAM" id="MobiDB-lite"/>
    </source>
</evidence>
<evidence type="ECO:0000259" key="2">
    <source>
        <dbReference type="Pfam" id="PF19197"/>
    </source>
</evidence>
<feature type="compositionally biased region" description="Basic and acidic residues" evidence="1">
    <location>
        <begin position="153"/>
        <end position="180"/>
    </location>
</feature>
<proteinExistence type="predicted"/>
<evidence type="ECO:0000313" key="3">
    <source>
        <dbReference type="EMBL" id="CAA9568631.1"/>
    </source>
</evidence>
<feature type="compositionally biased region" description="Basic and acidic residues" evidence="1">
    <location>
        <begin position="1"/>
        <end position="27"/>
    </location>
</feature>
<feature type="domain" description="DUF5872" evidence="2">
    <location>
        <begin position="13"/>
        <end position="77"/>
    </location>
</feature>
<reference evidence="3" key="1">
    <citation type="submission" date="2020-02" db="EMBL/GenBank/DDBJ databases">
        <authorList>
            <person name="Meier V. D."/>
        </authorList>
    </citation>
    <scope>NUCLEOTIDE SEQUENCE</scope>
    <source>
        <strain evidence="3">AVDCRST_MAG86</strain>
    </source>
</reference>
<dbReference type="EMBL" id="CADCWP010000099">
    <property type="protein sequence ID" value="CAA9568631.1"/>
    <property type="molecule type" value="Genomic_DNA"/>
</dbReference>
<gene>
    <name evidence="3" type="ORF">AVDCRST_MAG86-1321</name>
</gene>
<sequence length="180" mass="20388">MTPQKDDYDEKYTDPELRRRLKAEIEASSKGGKKGQWSARKSQLLVREYEKQGGDYKGEKSDDAKSLEAWTDENWVTQDGSADARGEDGSTKRYLPEKAWDLLSAEEKREAEEKKQKGDKEGKQYVENTLEAKEARKRAQAEGKKGGRTKAALLEEARKRDLGGRSKMSKGELERALAKS</sequence>
<feature type="region of interest" description="Disordered" evidence="1">
    <location>
        <begin position="1"/>
        <end position="180"/>
    </location>
</feature>
<feature type="compositionally biased region" description="Basic and acidic residues" evidence="1">
    <location>
        <begin position="82"/>
        <end position="145"/>
    </location>
</feature>
<dbReference type="Pfam" id="PF19197">
    <property type="entry name" value="DUF5872"/>
    <property type="match status" value="1"/>
</dbReference>
<name>A0A6J4V7H2_9DEIN</name>
<protein>
    <recommendedName>
        <fullName evidence="2">DUF5872 domain-containing protein</fullName>
    </recommendedName>
</protein>